<proteinExistence type="predicted"/>
<gene>
    <name evidence="1" type="ORF">BDN72DRAFT_807452</name>
</gene>
<reference evidence="1 2" key="1">
    <citation type="journal article" date="2019" name="Nat. Ecol. Evol.">
        <title>Megaphylogeny resolves global patterns of mushroom evolution.</title>
        <authorList>
            <person name="Varga T."/>
            <person name="Krizsan K."/>
            <person name="Foldi C."/>
            <person name="Dima B."/>
            <person name="Sanchez-Garcia M."/>
            <person name="Sanchez-Ramirez S."/>
            <person name="Szollosi G.J."/>
            <person name="Szarkandi J.G."/>
            <person name="Papp V."/>
            <person name="Albert L."/>
            <person name="Andreopoulos W."/>
            <person name="Angelini C."/>
            <person name="Antonin V."/>
            <person name="Barry K.W."/>
            <person name="Bougher N.L."/>
            <person name="Buchanan P."/>
            <person name="Buyck B."/>
            <person name="Bense V."/>
            <person name="Catcheside P."/>
            <person name="Chovatia M."/>
            <person name="Cooper J."/>
            <person name="Damon W."/>
            <person name="Desjardin D."/>
            <person name="Finy P."/>
            <person name="Geml J."/>
            <person name="Haridas S."/>
            <person name="Hughes K."/>
            <person name="Justo A."/>
            <person name="Karasinski D."/>
            <person name="Kautmanova I."/>
            <person name="Kiss B."/>
            <person name="Kocsube S."/>
            <person name="Kotiranta H."/>
            <person name="LaButti K.M."/>
            <person name="Lechner B.E."/>
            <person name="Liimatainen K."/>
            <person name="Lipzen A."/>
            <person name="Lukacs Z."/>
            <person name="Mihaltcheva S."/>
            <person name="Morgado L.N."/>
            <person name="Niskanen T."/>
            <person name="Noordeloos M.E."/>
            <person name="Ohm R.A."/>
            <person name="Ortiz-Santana B."/>
            <person name="Ovrebo C."/>
            <person name="Racz N."/>
            <person name="Riley R."/>
            <person name="Savchenko A."/>
            <person name="Shiryaev A."/>
            <person name="Soop K."/>
            <person name="Spirin V."/>
            <person name="Szebenyi C."/>
            <person name="Tomsovsky M."/>
            <person name="Tulloss R.E."/>
            <person name="Uehling J."/>
            <person name="Grigoriev I.V."/>
            <person name="Vagvolgyi C."/>
            <person name="Papp T."/>
            <person name="Martin F.M."/>
            <person name="Miettinen O."/>
            <person name="Hibbett D.S."/>
            <person name="Nagy L.G."/>
        </authorList>
    </citation>
    <scope>NUCLEOTIDE SEQUENCE [LARGE SCALE GENOMIC DNA]</scope>
    <source>
        <strain evidence="1 2">NL-1719</strain>
    </source>
</reference>
<keyword evidence="2" id="KW-1185">Reference proteome</keyword>
<evidence type="ECO:0000313" key="1">
    <source>
        <dbReference type="EMBL" id="TFK77068.1"/>
    </source>
</evidence>
<accession>A0ACD3BG21</accession>
<protein>
    <submittedName>
        <fullName evidence="1">Mpp10 protein</fullName>
    </submittedName>
</protein>
<name>A0ACD3BG21_9AGAR</name>
<organism evidence="1 2">
    <name type="scientific">Pluteus cervinus</name>
    <dbReference type="NCBI Taxonomy" id="181527"/>
    <lineage>
        <taxon>Eukaryota</taxon>
        <taxon>Fungi</taxon>
        <taxon>Dikarya</taxon>
        <taxon>Basidiomycota</taxon>
        <taxon>Agaricomycotina</taxon>
        <taxon>Agaricomycetes</taxon>
        <taxon>Agaricomycetidae</taxon>
        <taxon>Agaricales</taxon>
        <taxon>Pluteineae</taxon>
        <taxon>Pluteaceae</taxon>
        <taxon>Pluteus</taxon>
    </lineage>
</organism>
<sequence>MTTTLSNDDGPQLAPELHVLTHILDANSTAFAVRDQVFRNAALEATKFVFDTSLNTELSSIPHISQLLASLTPSEAPTTRASKKRKRAPSPLSARVTFKQTPLQELIVNELDENQLWAQLDLKAQGVCDMLDVLLEGEEDLEAERPLGMMPFLPLEDDPDDELDDDALDSELPSLDSDEVSGEDQNENENDESIMELQGPSSDEDDEDIVVQPKRRWERHKQRESGLDDDFFSLSTFNAETELAEANFVSGGELAGDDEDEDDPIDFSVNPEDSSNAYFYKDFFGAPSKKQKAPGAQSNSKVRFQEEVRVKKIDRRGRGLSVRALTRGDEPGMDDDDFDEEFEEDDLEGLLPESQELNGSEESDSEGPPLEYDDREIVARMNHDLFEEDEDEVEQLDTSTHEKRIAALQKQIAELETENVRPKDWVLMGEANSRSRPQNSLLEEDLEFDRTVRVAPVTTTESVQQLEDRIKARILEGRFDDVVRVRPMDDKPFLPSRLLEAQDTKSKQSLAQIYEEEYVAAQDGITPGASRDAKLQQEHKEIEAVWEKICSKLDALCNAHFTPKQPKATITSIGNASSASMESALPTTMSAKTMLAPEEVFTSSSTDLRAKSEMTPREKKVLHNKQRKAKSKARHQLEKNVDKFAKSKKVSTKKQKDAALASVVKSGRGVTVVGKRSVSKKNKITRS</sequence>
<dbReference type="Proteomes" id="UP000308600">
    <property type="component" value="Unassembled WGS sequence"/>
</dbReference>
<evidence type="ECO:0000313" key="2">
    <source>
        <dbReference type="Proteomes" id="UP000308600"/>
    </source>
</evidence>
<dbReference type="EMBL" id="ML208259">
    <property type="protein sequence ID" value="TFK77068.1"/>
    <property type="molecule type" value="Genomic_DNA"/>
</dbReference>